<evidence type="ECO:0000313" key="9">
    <source>
        <dbReference type="Proteomes" id="UP001260072"/>
    </source>
</evidence>
<gene>
    <name evidence="8" type="ORF">RH861_00760</name>
</gene>
<dbReference type="Proteomes" id="UP001260072">
    <property type="component" value="Unassembled WGS sequence"/>
</dbReference>
<dbReference type="Pfam" id="PF18565">
    <property type="entry name" value="Glyco_hydro2_C5"/>
    <property type="match status" value="1"/>
</dbReference>
<dbReference type="Gene3D" id="2.60.120.260">
    <property type="entry name" value="Galactose-binding domain-like"/>
    <property type="match status" value="1"/>
</dbReference>
<dbReference type="InterPro" id="IPR013783">
    <property type="entry name" value="Ig-like_fold"/>
</dbReference>
<name>A0ABU1FFN9_9MICO</name>
<feature type="domain" description="Glycoside hydrolase family 2 immunoglobulin-like beta-sandwich" evidence="4">
    <location>
        <begin position="166"/>
        <end position="258"/>
    </location>
</feature>
<dbReference type="Pfam" id="PF00703">
    <property type="entry name" value="Glyco_hydro_2"/>
    <property type="match status" value="1"/>
</dbReference>
<dbReference type="GO" id="GO:0016787">
    <property type="term" value="F:hydrolase activity"/>
    <property type="evidence" value="ECO:0007669"/>
    <property type="project" value="UniProtKB-KW"/>
</dbReference>
<evidence type="ECO:0000256" key="2">
    <source>
        <dbReference type="ARBA" id="ARBA00022801"/>
    </source>
</evidence>
<keyword evidence="3" id="KW-0326">Glycosidase</keyword>
<dbReference type="PANTHER" id="PTHR42732:SF1">
    <property type="entry name" value="BETA-MANNOSIDASE"/>
    <property type="match status" value="1"/>
</dbReference>
<dbReference type="InterPro" id="IPR008979">
    <property type="entry name" value="Galactose-bd-like_sf"/>
</dbReference>
<dbReference type="InterPro" id="IPR006102">
    <property type="entry name" value="Ig-like_GH2"/>
</dbReference>
<evidence type="ECO:0000259" key="4">
    <source>
        <dbReference type="Pfam" id="PF00703"/>
    </source>
</evidence>
<comment type="similarity">
    <text evidence="1">Belongs to the glycosyl hydrolase 2 family.</text>
</comment>
<evidence type="ECO:0000256" key="1">
    <source>
        <dbReference type="ARBA" id="ARBA00007401"/>
    </source>
</evidence>
<dbReference type="InterPro" id="IPR032311">
    <property type="entry name" value="DUF4982"/>
</dbReference>
<dbReference type="PANTHER" id="PTHR42732">
    <property type="entry name" value="BETA-GALACTOSIDASE"/>
    <property type="match status" value="1"/>
</dbReference>
<dbReference type="Gene3D" id="3.20.20.80">
    <property type="entry name" value="Glycosidases"/>
    <property type="match status" value="1"/>
</dbReference>
<sequence>MTGDAMGSGRRVVPFTDSWTIDSTGAPRRAVDLPHDAMLAEPRSAAAPSGSHGAYFPGGRYRYRKVWQAPADVAAQRLSLRFEGVAGRTRVRVNDVDAATWDSTYREVEVPLGGLVRAGAENVIEVDVDNSAQPSSRWYTGSGIYRRVWLEAVPAIHVDRHGVALTTRRSGSDATVRVGVPVLGDSEDGDVVSAALFDADVTVARATGSVAHGVAQLELPVPQATFWSAERPHLYELALRLARHGRELDAVTLRIGLRTIEVGPEFGLRVNGETVLLRGACVHHDNGVLGAATFRAAEFRRARLLKDAGYNAVRSAHNPLSRDFLDACDEIGLYVVDELTDVWFRSKTAFDGADRFAETWRDDARSMVRKDRLHPSVIMYSIGNENAETSTADGVAVARDLRAFVHDLDADRAVTAGVNFMLNAIAARTGMKADTTPPKADGTQNRPSWISSTMINAIANRLGRLTQLLSRLPGADRATRDVMAELDVAGYNYAWSRYEADGRRYPTRVILGTESLFGELPEIWSRVEPLPHVIGDFAWTGWDYLGETGIGTWEYDAGRRSSLLAKPYPALVAGSGAFDITGVPGAPLALQRAVWGLASVPAIMVRPVDLTGAKVQRTSWRSSDAVASWSWSGCEGRVAEIEVYSADESVELLLNGRRVGRRPAGPRAGFVARFRVPYEPGELVAVGYRDGRETGRSSLRSAEAVSLRLRSEAAAIEADGDDLAFVWLELADEHGEVEMCATDTVSLTVTGSARLAGFGSAAPATEESFADPEHTTYRGRALAVLRAARGAGVTEIEATGAHFGSDRLLVQVIEPSGQRY</sequence>
<keyword evidence="9" id="KW-1185">Reference proteome</keyword>
<proteinExistence type="inferred from homology"/>
<accession>A0ABU1FFN9</accession>
<dbReference type="InterPro" id="IPR036156">
    <property type="entry name" value="Beta-gal/glucu_dom_sf"/>
</dbReference>
<evidence type="ECO:0000259" key="5">
    <source>
        <dbReference type="Pfam" id="PF02836"/>
    </source>
</evidence>
<dbReference type="SUPFAM" id="SSF51445">
    <property type="entry name" value="(Trans)glycosidases"/>
    <property type="match status" value="1"/>
</dbReference>
<dbReference type="Gene3D" id="2.60.40.10">
    <property type="entry name" value="Immunoglobulins"/>
    <property type="match status" value="3"/>
</dbReference>
<dbReference type="PRINTS" id="PR00132">
    <property type="entry name" value="GLHYDRLASE2"/>
</dbReference>
<dbReference type="Pfam" id="PF02836">
    <property type="entry name" value="Glyco_hydro_2_C"/>
    <property type="match status" value="1"/>
</dbReference>
<feature type="domain" description="Glycoside hydrolase family 2 catalytic" evidence="5">
    <location>
        <begin position="268"/>
        <end position="416"/>
    </location>
</feature>
<dbReference type="InterPro" id="IPR006103">
    <property type="entry name" value="Glyco_hydro_2_cat"/>
</dbReference>
<dbReference type="SUPFAM" id="SSF49303">
    <property type="entry name" value="beta-Galactosidase/glucuronidase domain"/>
    <property type="match status" value="1"/>
</dbReference>
<organism evidence="8 9">
    <name type="scientific">Agromyces indicus</name>
    <dbReference type="NCBI Taxonomy" id="758919"/>
    <lineage>
        <taxon>Bacteria</taxon>
        <taxon>Bacillati</taxon>
        <taxon>Actinomycetota</taxon>
        <taxon>Actinomycetes</taxon>
        <taxon>Micrococcales</taxon>
        <taxon>Microbacteriaceae</taxon>
        <taxon>Agromyces</taxon>
    </lineage>
</organism>
<evidence type="ECO:0000313" key="8">
    <source>
        <dbReference type="EMBL" id="MDR5690587.1"/>
    </source>
</evidence>
<dbReference type="EMBL" id="JAVKGS010000001">
    <property type="protein sequence ID" value="MDR5690587.1"/>
    <property type="molecule type" value="Genomic_DNA"/>
</dbReference>
<feature type="domain" description="Glycoside hydrolase family 2" evidence="7">
    <location>
        <begin position="707"/>
        <end position="806"/>
    </location>
</feature>
<dbReference type="InterPro" id="IPR051913">
    <property type="entry name" value="GH2_Domain-Containing"/>
</dbReference>
<dbReference type="Pfam" id="PF16355">
    <property type="entry name" value="DUF4982"/>
    <property type="match status" value="1"/>
</dbReference>
<dbReference type="RefSeq" id="WP_310519320.1">
    <property type="nucleotide sequence ID" value="NZ_BAABBS010000001.1"/>
</dbReference>
<reference evidence="9" key="1">
    <citation type="submission" date="2023-07" db="EMBL/GenBank/DDBJ databases">
        <title>Description of three actinobacteria isolated from air of manufacturing shop in a pharmaceutical factory.</title>
        <authorList>
            <person name="Zhang D.-F."/>
        </authorList>
    </citation>
    <scope>NUCLEOTIDE SEQUENCE [LARGE SCALE GENOMIC DNA]</scope>
    <source>
        <strain evidence="9">CCTCC AB 2011122</strain>
    </source>
</reference>
<dbReference type="InterPro" id="IPR040605">
    <property type="entry name" value="Glyco_hydro2_dom5"/>
</dbReference>
<comment type="caution">
    <text evidence="8">The sequence shown here is derived from an EMBL/GenBank/DDBJ whole genome shotgun (WGS) entry which is preliminary data.</text>
</comment>
<dbReference type="InterPro" id="IPR006101">
    <property type="entry name" value="Glyco_hydro_2"/>
</dbReference>
<evidence type="ECO:0000259" key="6">
    <source>
        <dbReference type="Pfam" id="PF16355"/>
    </source>
</evidence>
<dbReference type="SUPFAM" id="SSF49785">
    <property type="entry name" value="Galactose-binding domain-like"/>
    <property type="match status" value="1"/>
</dbReference>
<protein>
    <submittedName>
        <fullName evidence="8">Glycoside hydrolase family 2 TIM barrel-domain containing protein</fullName>
    </submittedName>
</protein>
<keyword evidence="2 8" id="KW-0378">Hydrolase</keyword>
<evidence type="ECO:0000259" key="7">
    <source>
        <dbReference type="Pfam" id="PF18565"/>
    </source>
</evidence>
<dbReference type="InterPro" id="IPR017853">
    <property type="entry name" value="GH"/>
</dbReference>
<feature type="domain" description="DUF4982" evidence="6">
    <location>
        <begin position="636"/>
        <end position="694"/>
    </location>
</feature>
<evidence type="ECO:0000256" key="3">
    <source>
        <dbReference type="ARBA" id="ARBA00023295"/>
    </source>
</evidence>